<dbReference type="InterPro" id="IPR036291">
    <property type="entry name" value="NAD(P)-bd_dom_sf"/>
</dbReference>
<keyword evidence="3" id="KW-0554">One-carbon metabolism</keyword>
<dbReference type="InterPro" id="IPR015878">
    <property type="entry name" value="Ado_hCys_hydrolase_NAD-bd"/>
</dbReference>
<sequence length="254" mass="28217">MADENFVVTDIKLADLGQRLISIAEHEMCGLMQTREKYRAEQPLKGLRLSGSLHMTVQTAVLIDTLRELGAQVRWCSCNIFSTTDSAAAYVARKGVNVFAKKGESLEEYWTYTANTIMFPGGLGPQQIVDDGGDITLFVHVAHRAEDDESILDKASNDEEKYLHQAIRLVWKKNGKGWFHKILKDIKGVSEETTTGVNRLYSMRSSGKLLIPAVNVNDSVTKSKFDNIYGCRHSCVDGILRATDVMLAGKLACE</sequence>
<name>A0A5J4TVW7_9EUKA</name>
<dbReference type="OrthoDB" id="10007170at2759"/>
<dbReference type="Proteomes" id="UP000324800">
    <property type="component" value="Unassembled WGS sequence"/>
</dbReference>
<dbReference type="Gene3D" id="3.40.50.720">
    <property type="entry name" value="NAD(P)-binding Rossmann-like Domain"/>
    <property type="match status" value="1"/>
</dbReference>
<dbReference type="PANTHER" id="PTHR23420">
    <property type="entry name" value="ADENOSYLHOMOCYSTEINASE"/>
    <property type="match status" value="1"/>
</dbReference>
<comment type="caution">
    <text evidence="6">The sequence shown here is derived from an EMBL/GenBank/DDBJ whole genome shotgun (WGS) entry which is preliminary data.</text>
</comment>
<dbReference type="SMART" id="SM00996">
    <property type="entry name" value="AdoHcyase"/>
    <property type="match status" value="1"/>
</dbReference>
<evidence type="ECO:0000313" key="6">
    <source>
        <dbReference type="EMBL" id="KAA6362616.1"/>
    </source>
</evidence>
<dbReference type="GO" id="GO:0004013">
    <property type="term" value="F:adenosylhomocysteinase activity"/>
    <property type="evidence" value="ECO:0007669"/>
    <property type="project" value="TreeGrafter"/>
</dbReference>
<evidence type="ECO:0000256" key="2">
    <source>
        <dbReference type="ARBA" id="ARBA00007122"/>
    </source>
</evidence>
<comment type="cofactor">
    <cofactor evidence="1">
        <name>NAD(+)</name>
        <dbReference type="ChEBI" id="CHEBI:57540"/>
    </cofactor>
</comment>
<feature type="domain" description="S-adenosyl-L-homocysteine hydrolase NAD binding" evidence="5">
    <location>
        <begin position="227"/>
        <end position="253"/>
    </location>
</feature>
<evidence type="ECO:0000259" key="5">
    <source>
        <dbReference type="Pfam" id="PF00670"/>
    </source>
</evidence>
<dbReference type="Gene3D" id="3.40.50.1480">
    <property type="entry name" value="Adenosylhomocysteinase-like"/>
    <property type="match status" value="1"/>
</dbReference>
<comment type="similarity">
    <text evidence="2">Belongs to the adenosylhomocysteinase family.</text>
</comment>
<protein>
    <submittedName>
        <fullName evidence="6">S-adenosyl homocysteine hydrolase</fullName>
    </submittedName>
</protein>
<keyword evidence="6" id="KW-0378">Hydrolase</keyword>
<dbReference type="SUPFAM" id="SSF51735">
    <property type="entry name" value="NAD(P)-binding Rossmann-fold domains"/>
    <property type="match status" value="1"/>
</dbReference>
<dbReference type="SUPFAM" id="SSF52283">
    <property type="entry name" value="Formate/glycerate dehydrogenase catalytic domain-like"/>
    <property type="match status" value="1"/>
</dbReference>
<keyword evidence="4" id="KW-0520">NAD</keyword>
<dbReference type="GO" id="GO:0006730">
    <property type="term" value="P:one-carbon metabolic process"/>
    <property type="evidence" value="ECO:0007669"/>
    <property type="project" value="UniProtKB-KW"/>
</dbReference>
<proteinExistence type="inferred from homology"/>
<dbReference type="AlphaFoldDB" id="A0A5J4TVW7"/>
<gene>
    <name evidence="6" type="ORF">EZS28_041858</name>
</gene>
<dbReference type="GO" id="GO:0033353">
    <property type="term" value="P:S-adenosylmethionine cycle"/>
    <property type="evidence" value="ECO:0007669"/>
    <property type="project" value="TreeGrafter"/>
</dbReference>
<evidence type="ECO:0000256" key="1">
    <source>
        <dbReference type="ARBA" id="ARBA00001911"/>
    </source>
</evidence>
<accession>A0A5J4TVW7</accession>
<evidence type="ECO:0000256" key="3">
    <source>
        <dbReference type="ARBA" id="ARBA00022563"/>
    </source>
</evidence>
<dbReference type="PANTHER" id="PTHR23420:SF0">
    <property type="entry name" value="ADENOSYLHOMOCYSTEINASE"/>
    <property type="match status" value="1"/>
</dbReference>
<dbReference type="InterPro" id="IPR000043">
    <property type="entry name" value="Adenosylhomocysteinase-like"/>
</dbReference>
<evidence type="ECO:0000313" key="7">
    <source>
        <dbReference type="Proteomes" id="UP000324800"/>
    </source>
</evidence>
<reference evidence="6 7" key="1">
    <citation type="submission" date="2019-03" db="EMBL/GenBank/DDBJ databases">
        <title>Single cell metagenomics reveals metabolic interactions within the superorganism composed of flagellate Streblomastix strix and complex community of Bacteroidetes bacteria on its surface.</title>
        <authorList>
            <person name="Treitli S.C."/>
            <person name="Kolisko M."/>
            <person name="Husnik F."/>
            <person name="Keeling P."/>
            <person name="Hampl V."/>
        </authorList>
    </citation>
    <scope>NUCLEOTIDE SEQUENCE [LARGE SCALE GENOMIC DNA]</scope>
    <source>
        <strain evidence="6">ST1C</strain>
    </source>
</reference>
<organism evidence="6 7">
    <name type="scientific">Streblomastix strix</name>
    <dbReference type="NCBI Taxonomy" id="222440"/>
    <lineage>
        <taxon>Eukaryota</taxon>
        <taxon>Metamonada</taxon>
        <taxon>Preaxostyla</taxon>
        <taxon>Oxymonadida</taxon>
        <taxon>Streblomastigidae</taxon>
        <taxon>Streblomastix</taxon>
    </lineage>
</organism>
<evidence type="ECO:0000256" key="4">
    <source>
        <dbReference type="ARBA" id="ARBA00023027"/>
    </source>
</evidence>
<dbReference type="Pfam" id="PF05221">
    <property type="entry name" value="AdoHcyase"/>
    <property type="match status" value="1"/>
</dbReference>
<dbReference type="Pfam" id="PF00670">
    <property type="entry name" value="AdoHcyase_NAD"/>
    <property type="match status" value="1"/>
</dbReference>
<dbReference type="EMBL" id="SNRW01023952">
    <property type="protein sequence ID" value="KAA6362616.1"/>
    <property type="molecule type" value="Genomic_DNA"/>
</dbReference>
<dbReference type="InterPro" id="IPR042172">
    <property type="entry name" value="Adenosylhomocyst_ase-like_sf"/>
</dbReference>
<dbReference type="GO" id="GO:0005829">
    <property type="term" value="C:cytosol"/>
    <property type="evidence" value="ECO:0007669"/>
    <property type="project" value="TreeGrafter"/>
</dbReference>